<evidence type="ECO:0000313" key="2">
    <source>
        <dbReference type="EMBL" id="CAG9811474.1"/>
    </source>
</evidence>
<organism evidence="2 3">
    <name type="scientific">Chironomus riparius</name>
    <dbReference type="NCBI Taxonomy" id="315576"/>
    <lineage>
        <taxon>Eukaryota</taxon>
        <taxon>Metazoa</taxon>
        <taxon>Ecdysozoa</taxon>
        <taxon>Arthropoda</taxon>
        <taxon>Hexapoda</taxon>
        <taxon>Insecta</taxon>
        <taxon>Pterygota</taxon>
        <taxon>Neoptera</taxon>
        <taxon>Endopterygota</taxon>
        <taxon>Diptera</taxon>
        <taxon>Nematocera</taxon>
        <taxon>Chironomoidea</taxon>
        <taxon>Chironomidae</taxon>
        <taxon>Chironominae</taxon>
        <taxon>Chironomus</taxon>
    </lineage>
</organism>
<accession>A0A9N9S743</accession>
<gene>
    <name evidence="2" type="ORF">CHIRRI_LOCUS14282</name>
</gene>
<feature type="compositionally biased region" description="Acidic residues" evidence="1">
    <location>
        <begin position="68"/>
        <end position="78"/>
    </location>
</feature>
<feature type="region of interest" description="Disordered" evidence="1">
    <location>
        <begin position="1"/>
        <end position="79"/>
    </location>
</feature>
<reference evidence="2" key="1">
    <citation type="submission" date="2022-01" db="EMBL/GenBank/DDBJ databases">
        <authorList>
            <person name="King R."/>
        </authorList>
    </citation>
    <scope>NUCLEOTIDE SEQUENCE</scope>
</reference>
<proteinExistence type="predicted"/>
<evidence type="ECO:0000313" key="3">
    <source>
        <dbReference type="Proteomes" id="UP001153620"/>
    </source>
</evidence>
<reference evidence="2" key="2">
    <citation type="submission" date="2022-10" db="EMBL/GenBank/DDBJ databases">
        <authorList>
            <consortium name="ENA_rothamsted_submissions"/>
            <consortium name="culmorum"/>
            <person name="King R."/>
        </authorList>
    </citation>
    <scope>NUCLEOTIDE SEQUENCE</scope>
</reference>
<protein>
    <recommendedName>
        <fullName evidence="4">DUF4806 domain-containing protein</fullName>
    </recommendedName>
</protein>
<keyword evidence="3" id="KW-1185">Reference proteome</keyword>
<evidence type="ECO:0000256" key="1">
    <source>
        <dbReference type="SAM" id="MobiDB-lite"/>
    </source>
</evidence>
<dbReference type="AlphaFoldDB" id="A0A9N9S743"/>
<name>A0A9N9S743_9DIPT</name>
<evidence type="ECO:0008006" key="4">
    <source>
        <dbReference type="Google" id="ProtNLM"/>
    </source>
</evidence>
<feature type="compositionally biased region" description="Basic residues" evidence="1">
    <location>
        <begin position="8"/>
        <end position="19"/>
    </location>
</feature>
<sequence length="334" mass="38643">MDISKNNRSSKSKSLKRQNNKNSNNSKSKVRRTTNTRHPEDNDANSFCEVMDYYPPVSIDPQSNDNTSSEDLEDENDNSNEHEDVFANVQGIVKQEGSSDNEDNERNVIKQVFVESHSAVPESNTKPNDSNILRHIMIKLDRISSTNEHNFRLISAQNNEIIKQQIGINKNLKMLEKRVQRIETKLQCEVKIDDFDLDFINNVDELKQFLLSIQNDREYSTKCTVYLHTHCPKGSSKYTHYGVIKGIIDKMFSPNFKNICGWASEKTKKNSENQKTTKSNRVLLSEHFFFQKLILDVLNFNSNETFTMEHVVEGIKEYYKRFPRKAVDSETEGG</sequence>
<dbReference type="Proteomes" id="UP001153620">
    <property type="component" value="Chromosome 4"/>
</dbReference>
<dbReference type="EMBL" id="OU895880">
    <property type="protein sequence ID" value="CAG9811474.1"/>
    <property type="molecule type" value="Genomic_DNA"/>
</dbReference>